<reference evidence="4" key="1">
    <citation type="journal article" date="2019" name="Int. J. Syst. Evol. Microbiol.">
        <title>The Global Catalogue of Microorganisms (GCM) 10K type strain sequencing project: providing services to taxonomists for standard genome sequencing and annotation.</title>
        <authorList>
            <consortium name="The Broad Institute Genomics Platform"/>
            <consortium name="The Broad Institute Genome Sequencing Center for Infectious Disease"/>
            <person name="Wu L."/>
            <person name="Ma J."/>
        </authorList>
    </citation>
    <scope>NUCLEOTIDE SEQUENCE [LARGE SCALE GENOMIC DNA]</scope>
    <source>
        <strain evidence="4">KACC 14058</strain>
    </source>
</reference>
<name>A0ABV8VXC1_9BACI</name>
<evidence type="ECO:0000256" key="1">
    <source>
        <dbReference type="SAM" id="Coils"/>
    </source>
</evidence>
<gene>
    <name evidence="3" type="ORF">ACFOZ1_11060</name>
</gene>
<organism evidence="3 4">
    <name type="scientific">Gracilibacillus marinus</name>
    <dbReference type="NCBI Taxonomy" id="630535"/>
    <lineage>
        <taxon>Bacteria</taxon>
        <taxon>Bacillati</taxon>
        <taxon>Bacillota</taxon>
        <taxon>Bacilli</taxon>
        <taxon>Bacillales</taxon>
        <taxon>Bacillaceae</taxon>
        <taxon>Gracilibacillus</taxon>
    </lineage>
</organism>
<dbReference type="InterPro" id="IPR048862">
    <property type="entry name" value="SPOCS_spoVID_N"/>
</dbReference>
<feature type="domain" description="LysM" evidence="2">
    <location>
        <begin position="255"/>
        <end position="298"/>
    </location>
</feature>
<dbReference type="Pfam" id="PF20918">
    <property type="entry name" value="SPOCS_spoVID-N"/>
    <property type="match status" value="1"/>
</dbReference>
<protein>
    <submittedName>
        <fullName evidence="3">LysM peptidoglycan-binding domain-containing protein</fullName>
    </submittedName>
</protein>
<dbReference type="InterPro" id="IPR018392">
    <property type="entry name" value="LysM"/>
</dbReference>
<feature type="coiled-coil region" evidence="1">
    <location>
        <begin position="141"/>
        <end position="227"/>
    </location>
</feature>
<evidence type="ECO:0000313" key="4">
    <source>
        <dbReference type="Proteomes" id="UP001595880"/>
    </source>
</evidence>
<dbReference type="SMART" id="SM00257">
    <property type="entry name" value="LysM"/>
    <property type="match status" value="1"/>
</dbReference>
<dbReference type="PROSITE" id="PS51782">
    <property type="entry name" value="LYSM"/>
    <property type="match status" value="1"/>
</dbReference>
<evidence type="ECO:0000259" key="2">
    <source>
        <dbReference type="PROSITE" id="PS51782"/>
    </source>
</evidence>
<accession>A0ABV8VXC1</accession>
<comment type="caution">
    <text evidence="3">The sequence shown here is derived from an EMBL/GenBank/DDBJ whole genome shotgun (WGS) entry which is preliminary data.</text>
</comment>
<dbReference type="InterPro" id="IPR036779">
    <property type="entry name" value="LysM_dom_sf"/>
</dbReference>
<dbReference type="Proteomes" id="UP001595880">
    <property type="component" value="Unassembled WGS sequence"/>
</dbReference>
<keyword evidence="4" id="KW-1185">Reference proteome</keyword>
<dbReference type="Gene3D" id="3.10.350.10">
    <property type="entry name" value="LysM domain"/>
    <property type="match status" value="1"/>
</dbReference>
<sequence>MQEAYTFTLNETITFEEAHPLKEMLGIGLEPVLSVQELSDTVSIRGVMELKGEYVRNDVASEIDLPDGARVEHVESLSEEVCEFFHKFLMDITIPLERVDVTENISIDVDHFDYTILSPQALCLEAVVSIHGLKQEDIVIEQEQQNELTRFNDVIEELEESDTEQFEIIVEDDELKENEEQANDNVVVLERDIERDLAEHKELEENIEEIMEEVEEQEEKKEERLHVQGRTEVEEASYLLNIFSEEEETSYSRVKLYIVQPTDQLDVIAEKYNVTPRQIMRTNALEDEDISQGQIIYIPIHDE</sequence>
<dbReference type="SUPFAM" id="SSF54106">
    <property type="entry name" value="LysM domain"/>
    <property type="match status" value="1"/>
</dbReference>
<keyword evidence="1" id="KW-0175">Coiled coil</keyword>
<evidence type="ECO:0000313" key="3">
    <source>
        <dbReference type="EMBL" id="MFC4388339.1"/>
    </source>
</evidence>
<proteinExistence type="predicted"/>
<dbReference type="Pfam" id="PF01476">
    <property type="entry name" value="LysM"/>
    <property type="match status" value="1"/>
</dbReference>
<dbReference type="EMBL" id="JBHSDV010000003">
    <property type="protein sequence ID" value="MFC4388339.1"/>
    <property type="molecule type" value="Genomic_DNA"/>
</dbReference>
<dbReference type="RefSeq" id="WP_390199288.1">
    <property type="nucleotide sequence ID" value="NZ_JBHSDV010000003.1"/>
</dbReference>
<dbReference type="CDD" id="cd00118">
    <property type="entry name" value="LysM"/>
    <property type="match status" value="1"/>
</dbReference>